<dbReference type="Proteomes" id="UP001172680">
    <property type="component" value="Unassembled WGS sequence"/>
</dbReference>
<reference evidence="1" key="1">
    <citation type="submission" date="2022-10" db="EMBL/GenBank/DDBJ databases">
        <title>Culturing micro-colonial fungi from biological soil crusts in the Mojave desert and describing Neophaeococcomyces mojavensis, and introducing the new genera and species Taxawa tesnikishii.</title>
        <authorList>
            <person name="Kurbessoian T."/>
            <person name="Stajich J.E."/>
        </authorList>
    </citation>
    <scope>NUCLEOTIDE SEQUENCE</scope>
    <source>
        <strain evidence="1">JES_115</strain>
    </source>
</reference>
<feature type="non-terminal residue" evidence="1">
    <location>
        <position position="204"/>
    </location>
</feature>
<accession>A0ACC2Z2F7</accession>
<name>A0ACC2Z2F7_9PEZI</name>
<evidence type="ECO:0000313" key="2">
    <source>
        <dbReference type="Proteomes" id="UP001172680"/>
    </source>
</evidence>
<organism evidence="1 2">
    <name type="scientific">Coniosporium tulheliwenetii</name>
    <dbReference type="NCBI Taxonomy" id="3383036"/>
    <lineage>
        <taxon>Eukaryota</taxon>
        <taxon>Fungi</taxon>
        <taxon>Dikarya</taxon>
        <taxon>Ascomycota</taxon>
        <taxon>Pezizomycotina</taxon>
        <taxon>Dothideomycetes</taxon>
        <taxon>Dothideomycetes incertae sedis</taxon>
        <taxon>Coniosporium</taxon>
    </lineage>
</organism>
<proteinExistence type="predicted"/>
<keyword evidence="2" id="KW-1185">Reference proteome</keyword>
<gene>
    <name evidence="1" type="ORF">H2199_005550</name>
</gene>
<sequence>MDRLWSHAQDLPGHLQRLAAEGADEGSRLLEQGSTNLKQTFDEGTRVVQEGLKQTFDEGARIIQENLKQTFDEGARTVQQGVQESLKQAFNECLTEARRKIKEENVPAAVSRTVQQGVHEGLKQAFEECLTQACRDIQEKDVRVDVFRNFLECYRKAEGSSRAVAWWGAFLPLVTTVAIFGGSITFTLIIQEIANPARLNPDDE</sequence>
<evidence type="ECO:0000313" key="1">
    <source>
        <dbReference type="EMBL" id="KAJ9641580.1"/>
    </source>
</evidence>
<dbReference type="EMBL" id="JAPDRP010000015">
    <property type="protein sequence ID" value="KAJ9641580.1"/>
    <property type="molecule type" value="Genomic_DNA"/>
</dbReference>
<comment type="caution">
    <text evidence="1">The sequence shown here is derived from an EMBL/GenBank/DDBJ whole genome shotgun (WGS) entry which is preliminary data.</text>
</comment>
<protein>
    <submittedName>
        <fullName evidence="1">Uncharacterized protein</fullName>
    </submittedName>
</protein>